<feature type="region of interest" description="Disordered" evidence="6">
    <location>
        <begin position="1"/>
        <end position="106"/>
    </location>
</feature>
<dbReference type="PANTHER" id="PTHR23419:SF1">
    <property type="entry name" value="PROTEIN CUTA"/>
    <property type="match status" value="1"/>
</dbReference>
<feature type="compositionally biased region" description="Low complexity" evidence="6">
    <location>
        <begin position="54"/>
        <end position="76"/>
    </location>
</feature>
<accession>A0A9L0JEH9</accession>
<evidence type="ECO:0000256" key="7">
    <source>
        <dbReference type="SAM" id="Phobius"/>
    </source>
</evidence>
<proteinExistence type="inferred from homology"/>
<evidence type="ECO:0000256" key="5">
    <source>
        <dbReference type="ARBA" id="ARBA00080516"/>
    </source>
</evidence>
<dbReference type="InterPro" id="IPR004323">
    <property type="entry name" value="Ion_tolerance_CutA"/>
</dbReference>
<evidence type="ECO:0000256" key="2">
    <source>
        <dbReference type="ARBA" id="ARBA00011233"/>
    </source>
</evidence>
<protein>
    <recommendedName>
        <fullName evidence="4">Protein CutA</fullName>
    </recommendedName>
    <alternativeName>
        <fullName evidence="5">Brain acetylcholinesterase putative membrane anchor</fullName>
    </alternativeName>
</protein>
<dbReference type="PANTHER" id="PTHR23419">
    <property type="entry name" value="DIVALENT CATION TOLERANCE CUTA-RELATED"/>
    <property type="match status" value="1"/>
</dbReference>
<dbReference type="AlphaFoldDB" id="A0A9L0JEH9"/>
<dbReference type="Proteomes" id="UP000694387">
    <property type="component" value="Chromosome 8"/>
</dbReference>
<keyword evidence="7" id="KW-1133">Transmembrane helix</keyword>
<dbReference type="GeneTree" id="ENSGT00390000017030"/>
<evidence type="ECO:0000313" key="9">
    <source>
        <dbReference type="Proteomes" id="UP000694387"/>
    </source>
</evidence>
<feature type="transmembrane region" description="Helical" evidence="7">
    <location>
        <begin position="275"/>
        <end position="293"/>
    </location>
</feature>
<evidence type="ECO:0000256" key="3">
    <source>
        <dbReference type="ARBA" id="ARBA00022729"/>
    </source>
</evidence>
<name>A0A9L0JEH9_EQUAS</name>
<reference evidence="8" key="3">
    <citation type="submission" date="2025-09" db="UniProtKB">
        <authorList>
            <consortium name="Ensembl"/>
        </authorList>
    </citation>
    <scope>IDENTIFICATION</scope>
</reference>
<keyword evidence="7" id="KW-0812">Transmembrane</keyword>
<evidence type="ECO:0000256" key="1">
    <source>
        <dbReference type="ARBA" id="ARBA00010169"/>
    </source>
</evidence>
<dbReference type="GO" id="GO:0005507">
    <property type="term" value="F:copper ion binding"/>
    <property type="evidence" value="ECO:0007669"/>
    <property type="project" value="TreeGrafter"/>
</dbReference>
<organism evidence="8 9">
    <name type="scientific">Equus asinus</name>
    <name type="common">Donkey</name>
    <name type="synonym">Equus africanus asinus</name>
    <dbReference type="NCBI Taxonomy" id="9793"/>
    <lineage>
        <taxon>Eukaryota</taxon>
        <taxon>Metazoa</taxon>
        <taxon>Chordata</taxon>
        <taxon>Craniata</taxon>
        <taxon>Vertebrata</taxon>
        <taxon>Euteleostomi</taxon>
        <taxon>Mammalia</taxon>
        <taxon>Eutheria</taxon>
        <taxon>Laurasiatheria</taxon>
        <taxon>Perissodactyla</taxon>
        <taxon>Equidae</taxon>
        <taxon>Equus</taxon>
    </lineage>
</organism>
<dbReference type="FunFam" id="3.30.70.120:FF:000005">
    <property type="entry name" value="CUTA isoform 1"/>
    <property type="match status" value="1"/>
</dbReference>
<dbReference type="GO" id="GO:0008104">
    <property type="term" value="P:intracellular protein localization"/>
    <property type="evidence" value="ECO:0007669"/>
    <property type="project" value="UniProtKB-ARBA"/>
</dbReference>
<dbReference type="SUPFAM" id="SSF54913">
    <property type="entry name" value="GlnB-like"/>
    <property type="match status" value="1"/>
</dbReference>
<comment type="subunit">
    <text evidence="2">Homotrimer.</text>
</comment>
<evidence type="ECO:0000256" key="6">
    <source>
        <dbReference type="SAM" id="MobiDB-lite"/>
    </source>
</evidence>
<dbReference type="InterPro" id="IPR011322">
    <property type="entry name" value="N-reg_PII-like_a/b"/>
</dbReference>
<dbReference type="GO" id="GO:0010038">
    <property type="term" value="P:response to metal ion"/>
    <property type="evidence" value="ECO:0007669"/>
    <property type="project" value="InterPro"/>
</dbReference>
<dbReference type="Ensembl" id="ENSEAST00005049127.1">
    <property type="protein sequence ID" value="ENSEASP00005048427.1"/>
    <property type="gene ID" value="ENSEASG00005020871.2"/>
</dbReference>
<dbReference type="Gene3D" id="3.30.70.120">
    <property type="match status" value="1"/>
</dbReference>
<keyword evidence="7" id="KW-0472">Membrane</keyword>
<reference evidence="8 9" key="1">
    <citation type="journal article" date="2020" name="Nat. Commun.">
        <title>Donkey genomes provide new insights into domestication and selection for coat color.</title>
        <authorList>
            <person name="Wang"/>
            <person name="C."/>
            <person name="Li"/>
            <person name="H."/>
            <person name="Guo"/>
            <person name="Y."/>
            <person name="Huang"/>
            <person name="J."/>
            <person name="Sun"/>
            <person name="Y."/>
            <person name="Min"/>
            <person name="J."/>
            <person name="Wang"/>
            <person name="J."/>
            <person name="Fang"/>
            <person name="X."/>
            <person name="Zhao"/>
            <person name="Z."/>
            <person name="Wang"/>
            <person name="S."/>
            <person name="Zhang"/>
            <person name="Y."/>
            <person name="Liu"/>
            <person name="Q."/>
            <person name="Jiang"/>
            <person name="Q."/>
            <person name="Wang"/>
            <person name="X."/>
            <person name="Guo"/>
            <person name="Y."/>
            <person name="Yang"/>
            <person name="C."/>
            <person name="Wang"/>
            <person name="Y."/>
            <person name="Tian"/>
            <person name="F."/>
            <person name="Zhuang"/>
            <person name="G."/>
            <person name="Fan"/>
            <person name="Y."/>
            <person name="Gao"/>
            <person name="Q."/>
            <person name="Li"/>
            <person name="Y."/>
            <person name="Ju"/>
            <person name="Z."/>
            <person name="Li"/>
            <person name="J."/>
            <person name="Li"/>
            <person name="R."/>
            <person name="Hou"/>
            <person name="M."/>
            <person name="Yang"/>
            <person name="G."/>
            <person name="Liu"/>
            <person name="G."/>
            <person name="Liu"/>
            <person name="W."/>
            <person name="Guo"/>
            <person name="J."/>
            <person name="Pan"/>
            <person name="S."/>
            <person name="Fan"/>
            <person name="G."/>
            <person name="Zhang"/>
            <person name="W."/>
            <person name="Zhang"/>
            <person name="R."/>
            <person name="Yu"/>
            <person name="J."/>
            <person name="Zhang"/>
            <person name="X."/>
            <person name="Yin"/>
            <person name="Q."/>
            <person name="Ji"/>
            <person name="C."/>
            <person name="Jin"/>
            <person name="Y."/>
            <person name="Yue"/>
            <person name="G."/>
            <person name="Liu"/>
            <person name="M."/>
            <person name="Xu"/>
            <person name="J."/>
            <person name="Liu"/>
            <person name="S."/>
            <person name="Jordana"/>
            <person name="J."/>
            <person name="Noce"/>
            <person name="A."/>
            <person name="Amills"/>
            <person name="M."/>
            <person name="Wu"/>
            <person name="D.D."/>
            <person name="Li"/>
            <person name="S."/>
            <person name="Zhou"/>
            <person name="X. and Zhong"/>
            <person name="J."/>
        </authorList>
    </citation>
    <scope>NUCLEOTIDE SEQUENCE [LARGE SCALE GENOMIC DNA]</scope>
</reference>
<reference evidence="8" key="2">
    <citation type="submission" date="2025-08" db="UniProtKB">
        <authorList>
            <consortium name="Ensembl"/>
        </authorList>
    </citation>
    <scope>IDENTIFICATION</scope>
</reference>
<feature type="region of interest" description="Disordered" evidence="6">
    <location>
        <begin position="125"/>
        <end position="165"/>
    </location>
</feature>
<sequence>GLRHQENSQTSLLERKKGAKQSQDHWGLSPTAPVALQIPEEGASPPGSHTQEVRLCLRLLPPPDSSLRSPTPRSLQPGPPSALSPPLSGAREPARPPYHARRGAAPPPARRLCVSAVCCGWTRSSGPGSEGGVSRGCGGVSDLTGPGRPSSFPPPPRKDEPPFPPGLPTFCPSTLFKCLWIRLSIGQISPALLPQQEAGQAGPREGRDWLALEARGSPVSTVTWCALFSYHVAAAQVRRGRCSWVWGPFSALRVAFDIQPSSSSIGCMRRGRAPAILLGGGAALLLSLLWMPVLQPGASRLLLLPRALLSMASGSPPSQPSQASGSGYVPGSVSAAFVTCPNEKVAKEIARAVVEKHLAACVNLIPKITSIYEWKGKIEEDSEVLMMIKTQSSLVPALTDFVRSVHPYEVAEVIALPVEQGNIPYLNWVRQVTVISDSSTVQP</sequence>
<dbReference type="InterPro" id="IPR015867">
    <property type="entry name" value="N-reg_PII/ATP_PRibTrfase_C"/>
</dbReference>
<evidence type="ECO:0000256" key="4">
    <source>
        <dbReference type="ARBA" id="ARBA00068961"/>
    </source>
</evidence>
<comment type="similarity">
    <text evidence="1">Belongs to the CutA family.</text>
</comment>
<evidence type="ECO:0000313" key="8">
    <source>
        <dbReference type="Ensembl" id="ENSEASP00005048427.1"/>
    </source>
</evidence>
<keyword evidence="9" id="KW-1185">Reference proteome</keyword>
<feature type="compositionally biased region" description="Gly residues" evidence="6">
    <location>
        <begin position="128"/>
        <end position="139"/>
    </location>
</feature>
<dbReference type="Pfam" id="PF03091">
    <property type="entry name" value="CutA1"/>
    <property type="match status" value="1"/>
</dbReference>
<keyword evidence="3" id="KW-0732">Signal</keyword>
<gene>
    <name evidence="8" type="primary">CUTA</name>
</gene>